<evidence type="ECO:0000256" key="2">
    <source>
        <dbReference type="ARBA" id="ARBA00022679"/>
    </source>
</evidence>
<dbReference type="PANTHER" id="PTHR12001">
    <property type="entry name" value="GERANYLGERANYL PYROPHOSPHATE SYNTHASE"/>
    <property type="match status" value="1"/>
</dbReference>
<dbReference type="InterPro" id="IPR000092">
    <property type="entry name" value="Polyprenyl_synt"/>
</dbReference>
<dbReference type="GO" id="GO:0046165">
    <property type="term" value="P:alcohol biosynthetic process"/>
    <property type="evidence" value="ECO:0007669"/>
    <property type="project" value="UniProtKB-ARBA"/>
</dbReference>
<evidence type="ECO:0000256" key="4">
    <source>
        <dbReference type="ARBA" id="ARBA00022842"/>
    </source>
</evidence>
<keyword evidence="11" id="KW-1185">Reference proteome</keyword>
<evidence type="ECO:0000256" key="5">
    <source>
        <dbReference type="ARBA" id="ARBA00023229"/>
    </source>
</evidence>
<name>A0A5N7AWI8_9EURO</name>
<keyword evidence="3" id="KW-0479">Metal-binding</keyword>
<dbReference type="GO" id="GO:0016829">
    <property type="term" value="F:lyase activity"/>
    <property type="evidence" value="ECO:0007669"/>
    <property type="project" value="UniProtKB-KW"/>
</dbReference>
<evidence type="ECO:0000256" key="7">
    <source>
        <dbReference type="ARBA" id="ARBA00023268"/>
    </source>
</evidence>
<dbReference type="GO" id="GO:0046872">
    <property type="term" value="F:metal ion binding"/>
    <property type="evidence" value="ECO:0007669"/>
    <property type="project" value="UniProtKB-KW"/>
</dbReference>
<comment type="similarity">
    <text evidence="9">In the N-terminal section; belongs to the terpene synthase family.</text>
</comment>
<dbReference type="EMBL" id="ML736291">
    <property type="protein sequence ID" value="KAE8374211.1"/>
    <property type="molecule type" value="Genomic_DNA"/>
</dbReference>
<evidence type="ECO:0000256" key="8">
    <source>
        <dbReference type="ARBA" id="ARBA00038363"/>
    </source>
</evidence>
<comment type="pathway">
    <text evidence="1">Secondary metabolite biosynthesis; terpenoid biosynthesis.</text>
</comment>
<sequence length="659" mass="75268">MSASPWVYSIHLIPRGNTECFTTLPIRIHKSDHLAEAATRRFNQEWAATMQDGAHALSSRLSSPVGNYSSYLYPECHPERLGILAYLTELAFLHDDITEGGTYTDAMQEHKALAHALTIEGNETALLECLEIDAEAGMRIIDDYGKVWLVGGEDITTDCVSSVDEYMELRRINAGAHAFWSMVMFSLCIKLTGDDIIIMKPLFSLAERAMIFVNDYYSWPKEKGQNADRIVNVVKFFMLHDHLSENEVRAKTREHIVNFEKQYLSARQALYRKYEDLPIHLVKLAEVIEVTIAGVHYFTANSPRYQIHSNDPNPSASDTLYKNVPSNFSQSTFQQWDKQNHQPVLSQQGLMGIDKSALNAPILYIQSLPSKRARSQLLDAFNIWFEIDHKTLTTFKSVIEDLHSASLILDDIEDQSPLRRGSTATHLVFGAAQSVNSATYLFVQASRAIHELNKPELLTILFDELEALFVGQSWDLQWRDAIAYPSEQDYWEMVDQKTGAMFQMVLRFMVSTTSRWSLHDFKPLITRLGRWFQIRDDYMNLQSEEYTDQKGFCEDLDEMKLSYTIMKLLHSDNTTAKHIVQGIFRRNHDKKLSVQTKIQILSLLHQTGALAQTWECLQALQSEIEALIESFEGLTGEANPTMRLLLKVLNSIPPPKRIA</sequence>
<dbReference type="Pfam" id="PF00348">
    <property type="entry name" value="polyprenyl_synt"/>
    <property type="match status" value="1"/>
</dbReference>
<evidence type="ECO:0000313" key="10">
    <source>
        <dbReference type="EMBL" id="KAE8374211.1"/>
    </source>
</evidence>
<dbReference type="SUPFAM" id="SSF48576">
    <property type="entry name" value="Terpenoid synthases"/>
    <property type="match status" value="2"/>
</dbReference>
<dbReference type="GO" id="GO:0004659">
    <property type="term" value="F:prenyltransferase activity"/>
    <property type="evidence" value="ECO:0007669"/>
    <property type="project" value="InterPro"/>
</dbReference>
<dbReference type="PROSITE" id="PS00723">
    <property type="entry name" value="POLYPRENYL_SYNTHASE_1"/>
    <property type="match status" value="1"/>
</dbReference>
<gene>
    <name evidence="10" type="ORF">BDV26DRAFT_296210</name>
</gene>
<keyword evidence="2" id="KW-0808">Transferase</keyword>
<dbReference type="PANTHER" id="PTHR12001:SF72">
    <property type="entry name" value="THIJ_PFPI FAMILY PROTEIN (AFU_ORTHOLOGUE AFUA_3G01210)-RELATED"/>
    <property type="match status" value="1"/>
</dbReference>
<reference evidence="10 11" key="1">
    <citation type="submission" date="2019-04" db="EMBL/GenBank/DDBJ databases">
        <title>Friends and foes A comparative genomics studyof 23 Aspergillus species from section Flavi.</title>
        <authorList>
            <consortium name="DOE Joint Genome Institute"/>
            <person name="Kjaerbolling I."/>
            <person name="Vesth T."/>
            <person name="Frisvad J.C."/>
            <person name="Nybo J.L."/>
            <person name="Theobald S."/>
            <person name="Kildgaard S."/>
            <person name="Isbrandt T."/>
            <person name="Kuo A."/>
            <person name="Sato A."/>
            <person name="Lyhne E.K."/>
            <person name="Kogle M.E."/>
            <person name="Wiebenga A."/>
            <person name="Kun R.S."/>
            <person name="Lubbers R.J."/>
            <person name="Makela M.R."/>
            <person name="Barry K."/>
            <person name="Chovatia M."/>
            <person name="Clum A."/>
            <person name="Daum C."/>
            <person name="Haridas S."/>
            <person name="He G."/>
            <person name="LaButti K."/>
            <person name="Lipzen A."/>
            <person name="Mondo S."/>
            <person name="Riley R."/>
            <person name="Salamov A."/>
            <person name="Simmons B.A."/>
            <person name="Magnuson J.K."/>
            <person name="Henrissat B."/>
            <person name="Mortensen U.H."/>
            <person name="Larsen T.O."/>
            <person name="Devries R.P."/>
            <person name="Grigoriev I.V."/>
            <person name="Machida M."/>
            <person name="Baker S.E."/>
            <person name="Andersen M.R."/>
        </authorList>
    </citation>
    <scope>NUCLEOTIDE SEQUENCE [LARGE SCALE GENOMIC DNA]</scope>
    <source>
        <strain evidence="10 11">IBT 29228</strain>
    </source>
</reference>
<organism evidence="10 11">
    <name type="scientific">Aspergillus bertholletiae</name>
    <dbReference type="NCBI Taxonomy" id="1226010"/>
    <lineage>
        <taxon>Eukaryota</taxon>
        <taxon>Fungi</taxon>
        <taxon>Dikarya</taxon>
        <taxon>Ascomycota</taxon>
        <taxon>Pezizomycotina</taxon>
        <taxon>Eurotiomycetes</taxon>
        <taxon>Eurotiomycetidae</taxon>
        <taxon>Eurotiales</taxon>
        <taxon>Aspergillaceae</taxon>
        <taxon>Aspergillus</taxon>
        <taxon>Aspergillus subgen. Circumdati</taxon>
    </lineage>
</organism>
<dbReference type="SFLD" id="SFLDS00005">
    <property type="entry name" value="Isoprenoid_Synthase_Type_I"/>
    <property type="match status" value="1"/>
</dbReference>
<evidence type="ECO:0000313" key="11">
    <source>
        <dbReference type="Proteomes" id="UP000326198"/>
    </source>
</evidence>
<dbReference type="PROSITE" id="PS00444">
    <property type="entry name" value="POLYPRENYL_SYNTHASE_2"/>
    <property type="match status" value="1"/>
</dbReference>
<evidence type="ECO:0000256" key="9">
    <source>
        <dbReference type="ARBA" id="ARBA00038372"/>
    </source>
</evidence>
<accession>A0A5N7AWI8</accession>
<dbReference type="Proteomes" id="UP000326198">
    <property type="component" value="Unassembled WGS sequence"/>
</dbReference>
<keyword evidence="4" id="KW-0460">Magnesium</keyword>
<dbReference type="InterPro" id="IPR033749">
    <property type="entry name" value="Polyprenyl_synt_CS"/>
</dbReference>
<evidence type="ECO:0000256" key="3">
    <source>
        <dbReference type="ARBA" id="ARBA00022723"/>
    </source>
</evidence>
<dbReference type="GO" id="GO:0008299">
    <property type="term" value="P:isoprenoid biosynthetic process"/>
    <property type="evidence" value="ECO:0007669"/>
    <property type="project" value="UniProtKB-KW"/>
</dbReference>
<dbReference type="OrthoDB" id="6921389at2759"/>
<comment type="similarity">
    <text evidence="8">In the C-terminal section; belongs to the FPP/GGPP synthase family.</text>
</comment>
<keyword evidence="7" id="KW-0511">Multifunctional enzyme</keyword>
<dbReference type="AlphaFoldDB" id="A0A5N7AWI8"/>
<keyword evidence="6" id="KW-0456">Lyase</keyword>
<evidence type="ECO:0000256" key="6">
    <source>
        <dbReference type="ARBA" id="ARBA00023239"/>
    </source>
</evidence>
<evidence type="ECO:0000256" key="1">
    <source>
        <dbReference type="ARBA" id="ARBA00004721"/>
    </source>
</evidence>
<dbReference type="InterPro" id="IPR008949">
    <property type="entry name" value="Isoprenoid_synthase_dom_sf"/>
</dbReference>
<keyword evidence="5" id="KW-0414">Isoprene biosynthesis</keyword>
<dbReference type="GO" id="GO:0043386">
    <property type="term" value="P:mycotoxin biosynthetic process"/>
    <property type="evidence" value="ECO:0007669"/>
    <property type="project" value="UniProtKB-ARBA"/>
</dbReference>
<dbReference type="Gene3D" id="1.10.600.10">
    <property type="entry name" value="Farnesyl Diphosphate Synthase"/>
    <property type="match status" value="2"/>
</dbReference>
<dbReference type="Pfam" id="PF19086">
    <property type="entry name" value="Terpene_syn_C_2"/>
    <property type="match status" value="1"/>
</dbReference>
<protein>
    <submittedName>
        <fullName evidence="10">Terpenoid synthase</fullName>
    </submittedName>
</protein>
<proteinExistence type="inferred from homology"/>